<feature type="transmembrane region" description="Helical" evidence="1">
    <location>
        <begin position="145"/>
        <end position="166"/>
    </location>
</feature>
<name>A0ABS4VVT4_9PSEU</name>
<evidence type="ECO:0000256" key="1">
    <source>
        <dbReference type="SAM" id="Phobius"/>
    </source>
</evidence>
<dbReference type="Proteomes" id="UP001519295">
    <property type="component" value="Unassembled WGS sequence"/>
</dbReference>
<feature type="transmembrane region" description="Helical" evidence="1">
    <location>
        <begin position="220"/>
        <end position="240"/>
    </location>
</feature>
<dbReference type="RefSeq" id="WP_245350898.1">
    <property type="nucleotide sequence ID" value="NZ_JAGINU010000001.1"/>
</dbReference>
<keyword evidence="1" id="KW-0812">Transmembrane</keyword>
<keyword evidence="1" id="KW-0472">Membrane</keyword>
<keyword evidence="3" id="KW-1185">Reference proteome</keyword>
<protein>
    <submittedName>
        <fullName evidence="2">Uncharacterized protein</fullName>
    </submittedName>
</protein>
<accession>A0ABS4VVT4</accession>
<feature type="transmembrane region" description="Helical" evidence="1">
    <location>
        <begin position="246"/>
        <end position="263"/>
    </location>
</feature>
<proteinExistence type="predicted"/>
<comment type="caution">
    <text evidence="2">The sequence shown here is derived from an EMBL/GenBank/DDBJ whole genome shotgun (WGS) entry which is preliminary data.</text>
</comment>
<keyword evidence="1" id="KW-1133">Transmembrane helix</keyword>
<feature type="transmembrane region" description="Helical" evidence="1">
    <location>
        <begin position="178"/>
        <end position="199"/>
    </location>
</feature>
<feature type="transmembrane region" description="Helical" evidence="1">
    <location>
        <begin position="43"/>
        <end position="60"/>
    </location>
</feature>
<feature type="transmembrane region" description="Helical" evidence="1">
    <location>
        <begin position="72"/>
        <end position="93"/>
    </location>
</feature>
<dbReference type="EMBL" id="JAGINU010000001">
    <property type="protein sequence ID" value="MBP2368037.1"/>
    <property type="molecule type" value="Genomic_DNA"/>
</dbReference>
<evidence type="ECO:0000313" key="3">
    <source>
        <dbReference type="Proteomes" id="UP001519295"/>
    </source>
</evidence>
<sequence length="275" mass="29026">MTGGSATASPSRGAGRLGRVLDGPLAGISPWIVLGVFEGPGRMGWAAGAALALSVVFLVSDRIRGRSLKLLAVVDVVFFAALLVLVLLISPAWTQWLETWIGEISNIALVLVAVGSMLVRMPFTLQYAREQIDPQYWHLPAFLRVNYVITGAWAAAFLVSAVAGFYGDAVLQDSNNIWTGWVIQVGAMLVALQFSSWYPDIARARVAREQGAAPGPVPSVAALIAPLAWWLVPIGILSLTLDGGPAWVGITFVVAGIAIGMLLRPTARPSTAGTG</sequence>
<reference evidence="2 3" key="1">
    <citation type="submission" date="2021-03" db="EMBL/GenBank/DDBJ databases">
        <title>Sequencing the genomes of 1000 actinobacteria strains.</title>
        <authorList>
            <person name="Klenk H.-P."/>
        </authorList>
    </citation>
    <scope>NUCLEOTIDE SEQUENCE [LARGE SCALE GENOMIC DNA]</scope>
    <source>
        <strain evidence="2 3">DSM 45256</strain>
    </source>
</reference>
<feature type="transmembrane region" description="Helical" evidence="1">
    <location>
        <begin position="99"/>
        <end position="119"/>
    </location>
</feature>
<organism evidence="2 3">
    <name type="scientific">Pseudonocardia parietis</name>
    <dbReference type="NCBI Taxonomy" id="570936"/>
    <lineage>
        <taxon>Bacteria</taxon>
        <taxon>Bacillati</taxon>
        <taxon>Actinomycetota</taxon>
        <taxon>Actinomycetes</taxon>
        <taxon>Pseudonocardiales</taxon>
        <taxon>Pseudonocardiaceae</taxon>
        <taxon>Pseudonocardia</taxon>
    </lineage>
</organism>
<evidence type="ECO:0000313" key="2">
    <source>
        <dbReference type="EMBL" id="MBP2368037.1"/>
    </source>
</evidence>
<gene>
    <name evidence="2" type="ORF">JOF36_003733</name>
</gene>